<dbReference type="Proteomes" id="UP000593836">
    <property type="component" value="Chromosome"/>
</dbReference>
<accession>A0A7S7M2W9</accession>
<dbReference type="RefSeq" id="WP_194367454.1">
    <property type="nucleotide sequence ID" value="NZ_CP054493.1"/>
</dbReference>
<protein>
    <submittedName>
        <fullName evidence="1">Uncharacterized protein</fullName>
    </submittedName>
</protein>
<evidence type="ECO:0000313" key="2">
    <source>
        <dbReference type="Proteomes" id="UP000593836"/>
    </source>
</evidence>
<dbReference type="EMBL" id="CP054493">
    <property type="protein sequence ID" value="QOY55414.1"/>
    <property type="molecule type" value="Genomic_DNA"/>
</dbReference>
<dbReference type="KEGG" id="smas:HUE87_04030"/>
<sequence length="52" mass="5986">MTTEQTLQSLLLKPTHTKLLKKDSKGNETLLNELLNIIKKLNLEKKIAKELK</sequence>
<dbReference type="AlphaFoldDB" id="A0A7S7M2W9"/>
<keyword evidence="2" id="KW-1185">Reference proteome</keyword>
<proteinExistence type="predicted"/>
<gene>
    <name evidence="1" type="ORF">HUE87_04030</name>
</gene>
<organism evidence="1 2">
    <name type="scientific">Candidatus Sulfurimonas marisnigri</name>
    <dbReference type="NCBI Taxonomy" id="2740405"/>
    <lineage>
        <taxon>Bacteria</taxon>
        <taxon>Pseudomonadati</taxon>
        <taxon>Campylobacterota</taxon>
        <taxon>Epsilonproteobacteria</taxon>
        <taxon>Campylobacterales</taxon>
        <taxon>Sulfurimonadaceae</taxon>
        <taxon>Sulfurimonas</taxon>
    </lineage>
</organism>
<reference evidence="1 2" key="1">
    <citation type="submission" date="2020-05" db="EMBL/GenBank/DDBJ databases">
        <title>Sulfurimonas marisnigri, sp. nov., and Sulfurimonas baltica, sp. nov., manganese oxide reducing chemolithoautotrophs of the class Epsilonproteobacteria isolated from the pelagic redoxclines of the Black and Baltic Seas and emended description of the genus Sulfurimonas.</title>
        <authorList>
            <person name="Henkel J.V."/>
            <person name="Laudan C."/>
            <person name="Werner J."/>
            <person name="Neu T."/>
            <person name="Plewe S."/>
            <person name="Sproer C."/>
            <person name="Bunk B."/>
            <person name="Schulz-Vogt H.N."/>
        </authorList>
    </citation>
    <scope>NUCLEOTIDE SEQUENCE [LARGE SCALE GENOMIC DNA]</scope>
    <source>
        <strain evidence="1 2">SoZ1</strain>
    </source>
</reference>
<name>A0A7S7M2W9_9BACT</name>
<evidence type="ECO:0000313" key="1">
    <source>
        <dbReference type="EMBL" id="QOY55414.1"/>
    </source>
</evidence>